<proteinExistence type="inferred from homology"/>
<dbReference type="Gene3D" id="3.40.50.720">
    <property type="entry name" value="NAD(P)-binding Rossmann-like Domain"/>
    <property type="match status" value="1"/>
</dbReference>
<evidence type="ECO:0000256" key="2">
    <source>
        <dbReference type="ARBA" id="ARBA00023002"/>
    </source>
</evidence>
<evidence type="ECO:0000256" key="1">
    <source>
        <dbReference type="ARBA" id="ARBA00006484"/>
    </source>
</evidence>
<dbReference type="FunFam" id="3.40.50.720:FF:000173">
    <property type="entry name" value="3-oxoacyl-[acyl-carrier protein] reductase"/>
    <property type="match status" value="1"/>
</dbReference>
<dbReference type="STRING" id="1605367.AFM12_01655"/>
<dbReference type="GO" id="GO:0006633">
    <property type="term" value="P:fatty acid biosynthetic process"/>
    <property type="evidence" value="ECO:0007669"/>
    <property type="project" value="TreeGrafter"/>
</dbReference>
<organism evidence="3 4">
    <name type="scientific">Jiulongibacter sediminis</name>
    <dbReference type="NCBI Taxonomy" id="1605367"/>
    <lineage>
        <taxon>Bacteria</taxon>
        <taxon>Pseudomonadati</taxon>
        <taxon>Bacteroidota</taxon>
        <taxon>Cytophagia</taxon>
        <taxon>Cytophagales</taxon>
        <taxon>Leadbetterellaceae</taxon>
        <taxon>Jiulongibacter</taxon>
    </lineage>
</organism>
<sequence>MKNKVALVTGGSRGIGFGIATELAKVGFDLTINGVRDEESAQEALNSLQSHGTKVTYAQGNIAKAEDRTAIIEKVLADHGRLNVLVNNAGVAPKVRKDMLEIEEEDFDYMMNINQKGTFFLTQKAAKELIKQKEGNDDFEAMIINITSISARTASTQRIEYCMAKASLSIMSSSFAVKMADYGIPVYEVQPGVIETDMTTVVKDKYTKMAEDGLVLEKRMGKPADIGKVVASLATGGLPYCTGQIIVPDGGLGIMRL</sequence>
<dbReference type="RefSeq" id="WP_055143537.1">
    <property type="nucleotide sequence ID" value="NZ_JXSZ01000005.1"/>
</dbReference>
<dbReference type="OrthoDB" id="9788235at2"/>
<dbReference type="InterPro" id="IPR036291">
    <property type="entry name" value="NAD(P)-bd_dom_sf"/>
</dbReference>
<keyword evidence="4" id="KW-1185">Reference proteome</keyword>
<dbReference type="PROSITE" id="PS00061">
    <property type="entry name" value="ADH_SHORT"/>
    <property type="match status" value="1"/>
</dbReference>
<gene>
    <name evidence="3" type="ORF">AFM12_01655</name>
</gene>
<dbReference type="InterPro" id="IPR020904">
    <property type="entry name" value="Sc_DH/Rdtase_CS"/>
</dbReference>
<dbReference type="PATRIC" id="fig|1605367.3.peg.1669"/>
<evidence type="ECO:0000313" key="4">
    <source>
        <dbReference type="Proteomes" id="UP000050454"/>
    </source>
</evidence>
<dbReference type="NCBIfam" id="NF009386">
    <property type="entry name" value="PRK12745.1"/>
    <property type="match status" value="1"/>
</dbReference>
<dbReference type="PANTHER" id="PTHR42760:SF133">
    <property type="entry name" value="3-OXOACYL-[ACYL-CARRIER-PROTEIN] REDUCTASE"/>
    <property type="match status" value="1"/>
</dbReference>
<dbReference type="EMBL" id="LGTQ01000005">
    <property type="protein sequence ID" value="KPM49353.1"/>
    <property type="molecule type" value="Genomic_DNA"/>
</dbReference>
<dbReference type="SUPFAM" id="SSF51735">
    <property type="entry name" value="NAD(P)-binding Rossmann-fold domains"/>
    <property type="match status" value="1"/>
</dbReference>
<protein>
    <submittedName>
        <fullName evidence="3">3-ketoacyl-ACP reductase</fullName>
    </submittedName>
</protein>
<dbReference type="Pfam" id="PF13561">
    <property type="entry name" value="adh_short_C2"/>
    <property type="match status" value="1"/>
</dbReference>
<dbReference type="PRINTS" id="PR00081">
    <property type="entry name" value="GDHRDH"/>
</dbReference>
<dbReference type="PANTHER" id="PTHR42760">
    <property type="entry name" value="SHORT-CHAIN DEHYDROGENASES/REDUCTASES FAMILY MEMBER"/>
    <property type="match status" value="1"/>
</dbReference>
<dbReference type="PRINTS" id="PR00080">
    <property type="entry name" value="SDRFAMILY"/>
</dbReference>
<accession>A0A0P7BEW3</accession>
<keyword evidence="2" id="KW-0560">Oxidoreductase</keyword>
<comment type="caution">
    <text evidence="3">The sequence shown here is derived from an EMBL/GenBank/DDBJ whole genome shotgun (WGS) entry which is preliminary data.</text>
</comment>
<dbReference type="GO" id="GO:0048038">
    <property type="term" value="F:quinone binding"/>
    <property type="evidence" value="ECO:0007669"/>
    <property type="project" value="TreeGrafter"/>
</dbReference>
<evidence type="ECO:0000313" key="3">
    <source>
        <dbReference type="EMBL" id="KPM49353.1"/>
    </source>
</evidence>
<reference evidence="3 4" key="1">
    <citation type="submission" date="2015-07" db="EMBL/GenBank/DDBJ databases">
        <title>The draft genome sequence of Leadbetterella sp. JN14-9.</title>
        <authorList>
            <person name="Liu Y."/>
            <person name="Du J."/>
            <person name="Shao Z."/>
        </authorList>
    </citation>
    <scope>NUCLEOTIDE SEQUENCE [LARGE SCALE GENOMIC DNA]</scope>
    <source>
        <strain evidence="3 4">JN14-9</strain>
    </source>
</reference>
<dbReference type="Proteomes" id="UP000050454">
    <property type="component" value="Unassembled WGS sequence"/>
</dbReference>
<comment type="similarity">
    <text evidence="1">Belongs to the short-chain dehydrogenases/reductases (SDR) family.</text>
</comment>
<dbReference type="AlphaFoldDB" id="A0A0P7BEW3"/>
<name>A0A0P7BEW3_9BACT</name>
<dbReference type="InterPro" id="IPR002347">
    <property type="entry name" value="SDR_fam"/>
</dbReference>
<dbReference type="GO" id="GO:0016616">
    <property type="term" value="F:oxidoreductase activity, acting on the CH-OH group of donors, NAD or NADP as acceptor"/>
    <property type="evidence" value="ECO:0007669"/>
    <property type="project" value="TreeGrafter"/>
</dbReference>